<evidence type="ECO:0000313" key="1">
    <source>
        <dbReference type="EMBL" id="MFD0800540.1"/>
    </source>
</evidence>
<comment type="caution">
    <text evidence="1">The sequence shown here is derived from an EMBL/GenBank/DDBJ whole genome shotgun (WGS) entry which is preliminary data.</text>
</comment>
<dbReference type="EMBL" id="JBHTHR010000064">
    <property type="protein sequence ID" value="MFD0800540.1"/>
    <property type="molecule type" value="Genomic_DNA"/>
</dbReference>
<keyword evidence="2" id="KW-1185">Reference proteome</keyword>
<dbReference type="Proteomes" id="UP001596956">
    <property type="component" value="Unassembled WGS sequence"/>
</dbReference>
<evidence type="ECO:0000313" key="2">
    <source>
        <dbReference type="Proteomes" id="UP001596956"/>
    </source>
</evidence>
<protein>
    <submittedName>
        <fullName evidence="1">Uncharacterized protein</fullName>
    </submittedName>
</protein>
<gene>
    <name evidence="1" type="ORF">ACFQZU_04295</name>
</gene>
<accession>A0ABW3BBS8</accession>
<proteinExistence type="predicted"/>
<organism evidence="1 2">
    <name type="scientific">Streptomonospora algeriensis</name>
    <dbReference type="NCBI Taxonomy" id="995084"/>
    <lineage>
        <taxon>Bacteria</taxon>
        <taxon>Bacillati</taxon>
        <taxon>Actinomycetota</taxon>
        <taxon>Actinomycetes</taxon>
        <taxon>Streptosporangiales</taxon>
        <taxon>Nocardiopsidaceae</taxon>
        <taxon>Streptomonospora</taxon>
    </lineage>
</organism>
<sequence>MAPDTVPNRLAIIRWYSWSGLTLPDSQRFHELINMSSSGSWRVVSYLSRRTHSRCVQPRRSRSRRMRRAQLGGVVMVPTFLMDPLMRLGGS</sequence>
<reference evidence="2" key="1">
    <citation type="journal article" date="2019" name="Int. J. Syst. Evol. Microbiol.">
        <title>The Global Catalogue of Microorganisms (GCM) 10K type strain sequencing project: providing services to taxonomists for standard genome sequencing and annotation.</title>
        <authorList>
            <consortium name="The Broad Institute Genomics Platform"/>
            <consortium name="The Broad Institute Genome Sequencing Center for Infectious Disease"/>
            <person name="Wu L."/>
            <person name="Ma J."/>
        </authorList>
    </citation>
    <scope>NUCLEOTIDE SEQUENCE [LARGE SCALE GENOMIC DNA]</scope>
    <source>
        <strain evidence="2">CCUG 63369</strain>
    </source>
</reference>
<name>A0ABW3BBS8_9ACTN</name>